<dbReference type="STRING" id="706433.HMPREF9430_00723"/>
<organism evidence="1 2">
    <name type="scientific">Solobacterium moorei F0204</name>
    <dbReference type="NCBI Taxonomy" id="706433"/>
    <lineage>
        <taxon>Bacteria</taxon>
        <taxon>Bacillati</taxon>
        <taxon>Bacillota</taxon>
        <taxon>Erysipelotrichia</taxon>
        <taxon>Erysipelotrichales</taxon>
        <taxon>Erysipelotrichaceae</taxon>
        <taxon>Solobacterium</taxon>
    </lineage>
</organism>
<accession>E7MMF6</accession>
<dbReference type="EMBL" id="AECQ01000012">
    <property type="protein sequence ID" value="EFW24694.1"/>
    <property type="molecule type" value="Genomic_DNA"/>
</dbReference>
<proteinExistence type="predicted"/>
<gene>
    <name evidence="1" type="ORF">HMPREF9430_00723</name>
</gene>
<dbReference type="Proteomes" id="UP000004097">
    <property type="component" value="Unassembled WGS sequence"/>
</dbReference>
<evidence type="ECO:0000313" key="2">
    <source>
        <dbReference type="Proteomes" id="UP000004097"/>
    </source>
</evidence>
<dbReference type="AlphaFoldDB" id="E7MMF6"/>
<reference evidence="1 2" key="1">
    <citation type="submission" date="2010-08" db="EMBL/GenBank/DDBJ databases">
        <authorList>
            <person name="Weinstock G."/>
            <person name="Sodergren E."/>
            <person name="Clifton S."/>
            <person name="Fulton L."/>
            <person name="Fulton B."/>
            <person name="Courtney L."/>
            <person name="Fronick C."/>
            <person name="Harrison M."/>
            <person name="Strong C."/>
            <person name="Farmer C."/>
            <person name="Delahaunty K."/>
            <person name="Markovic C."/>
            <person name="Hall O."/>
            <person name="Minx P."/>
            <person name="Tomlinson C."/>
            <person name="Mitreva M."/>
            <person name="Hou S."/>
            <person name="Chen J."/>
            <person name="Wollam A."/>
            <person name="Pepin K.H."/>
            <person name="Johnson M."/>
            <person name="Bhonagiri V."/>
            <person name="Zhang X."/>
            <person name="Suruliraj S."/>
            <person name="Warren W."/>
            <person name="Chinwalla A."/>
            <person name="Mardis E.R."/>
            <person name="Wilson R.K."/>
        </authorList>
    </citation>
    <scope>NUCLEOTIDE SEQUENCE [LARGE SCALE GENOMIC DNA]</scope>
    <source>
        <strain evidence="1 2">F0204</strain>
    </source>
</reference>
<protein>
    <submittedName>
        <fullName evidence="1">Uncharacterized protein</fullName>
    </submittedName>
</protein>
<keyword evidence="2" id="KW-1185">Reference proteome</keyword>
<evidence type="ECO:0000313" key="1">
    <source>
        <dbReference type="EMBL" id="EFW24694.1"/>
    </source>
</evidence>
<comment type="caution">
    <text evidence="1">The sequence shown here is derived from an EMBL/GenBank/DDBJ whole genome shotgun (WGS) entry which is preliminary data.</text>
</comment>
<name>E7MMF6_9FIRM</name>
<dbReference type="HOGENOM" id="CLU_3066273_0_0_9"/>
<sequence length="53" mass="6446">MGVAFFIREYTRKKNVYFHNFVEVFSIMKVPRRRLQEGRNSIFLHFVHISLEG</sequence>